<feature type="region of interest" description="Disordered" evidence="4">
    <location>
        <begin position="669"/>
        <end position="730"/>
    </location>
</feature>
<evidence type="ECO:0000256" key="3">
    <source>
        <dbReference type="PROSITE-ProRule" id="PRU00221"/>
    </source>
</evidence>
<gene>
    <name evidence="5" type="ORF">GIB67_007308</name>
</gene>
<reference evidence="5 6" key="1">
    <citation type="journal article" date="2020" name="IScience">
        <title>Genome Sequencing of the Endangered Kingdonia uniflora (Circaeasteraceae, Ranunculales) Reveals Potential Mechanisms of Evolutionary Specialization.</title>
        <authorList>
            <person name="Sun Y."/>
            <person name="Deng T."/>
            <person name="Zhang A."/>
            <person name="Moore M.J."/>
            <person name="Landis J.B."/>
            <person name="Lin N."/>
            <person name="Zhang H."/>
            <person name="Zhang X."/>
            <person name="Huang J."/>
            <person name="Zhang X."/>
            <person name="Sun H."/>
            <person name="Wang H."/>
        </authorList>
    </citation>
    <scope>NUCLEOTIDE SEQUENCE [LARGE SCALE GENOMIC DNA]</scope>
    <source>
        <strain evidence="5">TB1705</strain>
        <tissue evidence="5">Leaf</tissue>
    </source>
</reference>
<dbReference type="InterPro" id="IPR019775">
    <property type="entry name" value="WD40_repeat_CS"/>
</dbReference>
<feature type="repeat" description="WD" evidence="3">
    <location>
        <begin position="346"/>
        <end position="387"/>
    </location>
</feature>
<dbReference type="Proteomes" id="UP000541444">
    <property type="component" value="Unassembled WGS sequence"/>
</dbReference>
<accession>A0A7J7NX56</accession>
<dbReference type="Gene3D" id="2.130.10.10">
    <property type="entry name" value="YVTN repeat-like/Quinoprotein amine dehydrogenase"/>
    <property type="match status" value="2"/>
</dbReference>
<evidence type="ECO:0008006" key="7">
    <source>
        <dbReference type="Google" id="ProtNLM"/>
    </source>
</evidence>
<feature type="region of interest" description="Disordered" evidence="4">
    <location>
        <begin position="300"/>
        <end position="324"/>
    </location>
</feature>
<feature type="repeat" description="WD" evidence="3">
    <location>
        <begin position="448"/>
        <end position="487"/>
    </location>
</feature>
<dbReference type="InterPro" id="IPR036322">
    <property type="entry name" value="WD40_repeat_dom_sf"/>
</dbReference>
<dbReference type="PANTHER" id="PTHR14221">
    <property type="entry name" value="WD REPEAT DOMAIN 44"/>
    <property type="match status" value="1"/>
</dbReference>
<evidence type="ECO:0000256" key="1">
    <source>
        <dbReference type="ARBA" id="ARBA00022574"/>
    </source>
</evidence>
<feature type="compositionally biased region" description="Polar residues" evidence="4">
    <location>
        <begin position="308"/>
        <end position="324"/>
    </location>
</feature>
<comment type="caution">
    <text evidence="5">The sequence shown here is derived from an EMBL/GenBank/DDBJ whole genome shotgun (WGS) entry which is preliminary data.</text>
</comment>
<sequence>MEHWDGLGEDHEFFESRDRISTAVSVDIISSDSEYEYYEDNRISFCSALSTPQDDFHHLVASSKSVSEDYNIWMAEPGSIKERRIRLLQEMGLAGDKELRPASAECRKTPRKELSSLELLDMNQEEAFPPTMISRSRSEEKIVSKKQLVRSFSAPSSLRNSSQLNTTRVNPFWKEIRQQPVDDKTSKSSGAFFLIKNLDTGKEFIVNELNEDGMWNRLRDLQTGKQLTLEEFEKCVGYSPIVKELMRRENVARAPEESIGSSERKMVNAFLSKSFRYSKRRGVGWLKNIKGVANSINGLRSDKDGDHNSSFMEQRSRKSASSGWTKVRQNGKAYKELTGLYMCQEIQAHQGSIWTIRFSLDGRYLASAGEDRIIHVWEVENSGVMSSKILDETNSGPLPPLGDAQFMTSERKRRGKLHSQGRKSGPISDYVAVPETVFSISEKPVCSFQGHLDDVLDLSWSKSQFNPVDERYFISGSLDAKVRIWSIPDRQVVDWTDLHEMVTAVCYTPDGKGALIGSHKGSCRLYNTSDLKLNQKGQIDVQNKKKSHAKKITGFQFAPGNPSEVLITSADSRIRIFDGSDVIHKFRGFRNISSQISASFTTDGKYAVCASEDSQVYIWKRDEIPNSSGGKSKGLITTRSHEHFQCRDVSIAIPWPGSIKCEQPSMLLQPQRNSKQSGPLPPHPSSSSTLSLKEALMNHNVNHPPHPPMPLSLEDGLMNHSTKLPPLPKNTSLTEEELANASRSESWIDASTSFVSASSSFKYGDSPSISTSANTSAAPSRRLFDGSNNRGNRCVSATAWGMIIVTAGLGGEIRTYQNFGLPHRHYTFSLVFMRGE</sequence>
<feature type="region of interest" description="Disordered" evidence="4">
    <location>
        <begin position="765"/>
        <end position="788"/>
    </location>
</feature>
<dbReference type="SMART" id="SM00320">
    <property type="entry name" value="WD40"/>
    <property type="match status" value="6"/>
</dbReference>
<dbReference type="PROSITE" id="PS50294">
    <property type="entry name" value="WD_REPEATS_REGION"/>
    <property type="match status" value="2"/>
</dbReference>
<dbReference type="InterPro" id="IPR015943">
    <property type="entry name" value="WD40/YVTN_repeat-like_dom_sf"/>
</dbReference>
<dbReference type="PANTHER" id="PTHR14221:SF41">
    <property type="entry name" value="TRANSDUCIN_WD40 REPEAT-LIKE SUPERFAMILY PROTEIN"/>
    <property type="match status" value="1"/>
</dbReference>
<name>A0A7J7NX56_9MAGN</name>
<organism evidence="5 6">
    <name type="scientific">Kingdonia uniflora</name>
    <dbReference type="NCBI Taxonomy" id="39325"/>
    <lineage>
        <taxon>Eukaryota</taxon>
        <taxon>Viridiplantae</taxon>
        <taxon>Streptophyta</taxon>
        <taxon>Embryophyta</taxon>
        <taxon>Tracheophyta</taxon>
        <taxon>Spermatophyta</taxon>
        <taxon>Magnoliopsida</taxon>
        <taxon>Ranunculales</taxon>
        <taxon>Circaeasteraceae</taxon>
        <taxon>Kingdonia</taxon>
    </lineage>
</organism>
<dbReference type="PROSITE" id="PS50082">
    <property type="entry name" value="WD_REPEATS_2"/>
    <property type="match status" value="2"/>
</dbReference>
<feature type="compositionally biased region" description="Low complexity" evidence="4">
    <location>
        <begin position="685"/>
        <end position="703"/>
    </location>
</feature>
<evidence type="ECO:0000313" key="6">
    <source>
        <dbReference type="Proteomes" id="UP000541444"/>
    </source>
</evidence>
<feature type="compositionally biased region" description="Polar residues" evidence="4">
    <location>
        <begin position="767"/>
        <end position="778"/>
    </location>
</feature>
<evidence type="ECO:0000256" key="2">
    <source>
        <dbReference type="ARBA" id="ARBA00022737"/>
    </source>
</evidence>
<proteinExistence type="predicted"/>
<dbReference type="InterPro" id="IPR001680">
    <property type="entry name" value="WD40_rpt"/>
</dbReference>
<dbReference type="InterPro" id="IPR040324">
    <property type="entry name" value="WDR44/Dgr2"/>
</dbReference>
<dbReference type="Pfam" id="PF00400">
    <property type="entry name" value="WD40"/>
    <property type="match status" value="3"/>
</dbReference>
<dbReference type="AlphaFoldDB" id="A0A7J7NX56"/>
<dbReference type="SUPFAM" id="SSF50978">
    <property type="entry name" value="WD40 repeat-like"/>
    <property type="match status" value="1"/>
</dbReference>
<protein>
    <recommendedName>
        <fullName evidence="7">WD repeat-containing protein 44</fullName>
    </recommendedName>
</protein>
<evidence type="ECO:0000313" key="5">
    <source>
        <dbReference type="EMBL" id="KAF6171787.1"/>
    </source>
</evidence>
<dbReference type="OrthoDB" id="408728at2759"/>
<dbReference type="PROSITE" id="PS00678">
    <property type="entry name" value="WD_REPEATS_1"/>
    <property type="match status" value="1"/>
</dbReference>
<dbReference type="EMBL" id="JACGCM010000455">
    <property type="protein sequence ID" value="KAF6171787.1"/>
    <property type="molecule type" value="Genomic_DNA"/>
</dbReference>
<keyword evidence="6" id="KW-1185">Reference proteome</keyword>
<evidence type="ECO:0000256" key="4">
    <source>
        <dbReference type="SAM" id="MobiDB-lite"/>
    </source>
</evidence>
<keyword evidence="2" id="KW-0677">Repeat</keyword>
<keyword evidence="1 3" id="KW-0853">WD repeat</keyword>